<comment type="caution">
    <text evidence="2">The sequence shown here is derived from an EMBL/GenBank/DDBJ whole genome shotgun (WGS) entry which is preliminary data.</text>
</comment>
<name>A0ABW1Z3D0_9BACT</name>
<keyword evidence="3" id="KW-1185">Reference proteome</keyword>
<feature type="transmembrane region" description="Helical" evidence="1">
    <location>
        <begin position="30"/>
        <end position="49"/>
    </location>
</feature>
<dbReference type="EMBL" id="JBHSWI010000001">
    <property type="protein sequence ID" value="MFC6644071.1"/>
    <property type="molecule type" value="Genomic_DNA"/>
</dbReference>
<evidence type="ECO:0000313" key="3">
    <source>
        <dbReference type="Proteomes" id="UP001596391"/>
    </source>
</evidence>
<dbReference type="RefSeq" id="WP_263370549.1">
    <property type="nucleotide sequence ID" value="NZ_JAGSYD010000002.1"/>
</dbReference>
<gene>
    <name evidence="2" type="ORF">ACFQBQ_00360</name>
</gene>
<keyword evidence="1" id="KW-0812">Transmembrane</keyword>
<feature type="transmembrane region" description="Helical" evidence="1">
    <location>
        <begin position="103"/>
        <end position="121"/>
    </location>
</feature>
<accession>A0ABW1Z3D0</accession>
<sequence>MAKITIVFGVLLAALGVVFFVMTGSAHKTALIPTWFGLVLILSGVLANTENAKQRMLWMHIAVTAGLLGFLFPGIRALIMIAKVNKAGLVLGSGAATAVQEEIFMSVICLVFTAMCVRSFIQARVLRKA</sequence>
<organism evidence="2 3">
    <name type="scientific">Granulicella cerasi</name>
    <dbReference type="NCBI Taxonomy" id="741063"/>
    <lineage>
        <taxon>Bacteria</taxon>
        <taxon>Pseudomonadati</taxon>
        <taxon>Acidobacteriota</taxon>
        <taxon>Terriglobia</taxon>
        <taxon>Terriglobales</taxon>
        <taxon>Acidobacteriaceae</taxon>
        <taxon>Granulicella</taxon>
    </lineage>
</organism>
<protein>
    <submittedName>
        <fullName evidence="2">CD20-like domain-containing protein</fullName>
    </submittedName>
</protein>
<keyword evidence="1" id="KW-0472">Membrane</keyword>
<feature type="transmembrane region" description="Helical" evidence="1">
    <location>
        <begin position="61"/>
        <end position="83"/>
    </location>
</feature>
<evidence type="ECO:0000256" key="1">
    <source>
        <dbReference type="SAM" id="Phobius"/>
    </source>
</evidence>
<evidence type="ECO:0000313" key="2">
    <source>
        <dbReference type="EMBL" id="MFC6644071.1"/>
    </source>
</evidence>
<proteinExistence type="predicted"/>
<keyword evidence="1" id="KW-1133">Transmembrane helix</keyword>
<reference evidence="3" key="1">
    <citation type="journal article" date="2019" name="Int. J. Syst. Evol. Microbiol.">
        <title>The Global Catalogue of Microorganisms (GCM) 10K type strain sequencing project: providing services to taxonomists for standard genome sequencing and annotation.</title>
        <authorList>
            <consortium name="The Broad Institute Genomics Platform"/>
            <consortium name="The Broad Institute Genome Sequencing Center for Infectious Disease"/>
            <person name="Wu L."/>
            <person name="Ma J."/>
        </authorList>
    </citation>
    <scope>NUCLEOTIDE SEQUENCE [LARGE SCALE GENOMIC DNA]</scope>
    <source>
        <strain evidence="3">CGMCC 1.16026</strain>
    </source>
</reference>
<dbReference type="Proteomes" id="UP001596391">
    <property type="component" value="Unassembled WGS sequence"/>
</dbReference>